<gene>
    <name evidence="3" type="ORF">CK203_010681</name>
</gene>
<comment type="caution">
    <text evidence="3">The sequence shown here is derived from an EMBL/GenBank/DDBJ whole genome shotgun (WGS) entry which is preliminary data.</text>
</comment>
<feature type="signal peptide" evidence="2">
    <location>
        <begin position="1"/>
        <end position="21"/>
    </location>
</feature>
<keyword evidence="2" id="KW-0732">Signal</keyword>
<protein>
    <submittedName>
        <fullName evidence="3">Uncharacterized protein</fullName>
    </submittedName>
</protein>
<accession>A0A438JTF3</accession>
<evidence type="ECO:0000256" key="2">
    <source>
        <dbReference type="SAM" id="SignalP"/>
    </source>
</evidence>
<feature type="chain" id="PRO_5019485411" evidence="2">
    <location>
        <begin position="22"/>
        <end position="137"/>
    </location>
</feature>
<reference evidence="3 4" key="1">
    <citation type="journal article" date="2018" name="PLoS Genet.">
        <title>Population sequencing reveals clonal diversity and ancestral inbreeding in the grapevine cultivar Chardonnay.</title>
        <authorList>
            <person name="Roach M.J."/>
            <person name="Johnson D.L."/>
            <person name="Bohlmann J."/>
            <person name="van Vuuren H.J."/>
            <person name="Jones S.J."/>
            <person name="Pretorius I.S."/>
            <person name="Schmidt S.A."/>
            <person name="Borneman A.R."/>
        </authorList>
    </citation>
    <scope>NUCLEOTIDE SEQUENCE [LARGE SCALE GENOMIC DNA]</scope>
    <source>
        <strain evidence="4">cv. Chardonnay</strain>
        <tissue evidence="3">Leaf</tissue>
    </source>
</reference>
<dbReference type="AlphaFoldDB" id="A0A438JTF3"/>
<feature type="region of interest" description="Disordered" evidence="1">
    <location>
        <begin position="26"/>
        <end position="51"/>
    </location>
</feature>
<organism evidence="3 4">
    <name type="scientific">Vitis vinifera</name>
    <name type="common">Grape</name>
    <dbReference type="NCBI Taxonomy" id="29760"/>
    <lineage>
        <taxon>Eukaryota</taxon>
        <taxon>Viridiplantae</taxon>
        <taxon>Streptophyta</taxon>
        <taxon>Embryophyta</taxon>
        <taxon>Tracheophyta</taxon>
        <taxon>Spermatophyta</taxon>
        <taxon>Magnoliopsida</taxon>
        <taxon>eudicotyledons</taxon>
        <taxon>Gunneridae</taxon>
        <taxon>Pentapetalae</taxon>
        <taxon>rosids</taxon>
        <taxon>Vitales</taxon>
        <taxon>Vitaceae</taxon>
        <taxon>Viteae</taxon>
        <taxon>Vitis</taxon>
    </lineage>
</organism>
<sequence>MECHLAFLAIFSLLFLASVEARKHPGEDWSKGPATLREKQPAVVESADSTMNDQTSTLYVTIAENCEEAKDSPVVEKGASKEEGIINLSPFLVGETAEDMSKEQINDSVDFDKDLDGPAEKFWFVFDPRTDATIYHE</sequence>
<evidence type="ECO:0000313" key="4">
    <source>
        <dbReference type="Proteomes" id="UP000288805"/>
    </source>
</evidence>
<dbReference type="Proteomes" id="UP000288805">
    <property type="component" value="Unassembled WGS sequence"/>
</dbReference>
<evidence type="ECO:0000256" key="1">
    <source>
        <dbReference type="SAM" id="MobiDB-lite"/>
    </source>
</evidence>
<name>A0A438JTF3_VITVI</name>
<evidence type="ECO:0000313" key="3">
    <source>
        <dbReference type="EMBL" id="RVX12237.1"/>
    </source>
</evidence>
<feature type="compositionally biased region" description="Basic and acidic residues" evidence="1">
    <location>
        <begin position="26"/>
        <end position="40"/>
    </location>
</feature>
<proteinExistence type="predicted"/>
<dbReference type="EMBL" id="QGNW01000028">
    <property type="protein sequence ID" value="RVX12237.1"/>
    <property type="molecule type" value="Genomic_DNA"/>
</dbReference>